<keyword evidence="8 9" id="KW-0472">Membrane</keyword>
<dbReference type="STRING" id="512565.AMIS_48210"/>
<feature type="transmembrane region" description="Helical" evidence="9">
    <location>
        <begin position="313"/>
        <end position="331"/>
    </location>
</feature>
<evidence type="ECO:0000259" key="12">
    <source>
        <dbReference type="Pfam" id="PF05425"/>
    </source>
</evidence>
<dbReference type="eggNOG" id="COG1276">
    <property type="taxonomic scope" value="Bacteria"/>
</dbReference>
<feature type="transmembrane region" description="Helical" evidence="9">
    <location>
        <begin position="182"/>
        <end position="202"/>
    </location>
</feature>
<dbReference type="PANTHER" id="PTHR34820">
    <property type="entry name" value="INNER MEMBRANE PROTEIN YEBZ"/>
    <property type="match status" value="1"/>
</dbReference>
<evidence type="ECO:0000256" key="3">
    <source>
        <dbReference type="ARBA" id="ARBA00022692"/>
    </source>
</evidence>
<dbReference type="KEGG" id="ams:AMIS_48210"/>
<feature type="transmembrane region" description="Helical" evidence="9">
    <location>
        <begin position="343"/>
        <end position="368"/>
    </location>
</feature>
<evidence type="ECO:0000256" key="2">
    <source>
        <dbReference type="ARBA" id="ARBA00022475"/>
    </source>
</evidence>
<dbReference type="PATRIC" id="fig|512565.3.peg.4808"/>
<gene>
    <name evidence="13" type="primary">copCD</name>
    <name evidence="13" type="ordered locus">AMIS_48210</name>
</gene>
<evidence type="ECO:0000256" key="1">
    <source>
        <dbReference type="ARBA" id="ARBA00004651"/>
    </source>
</evidence>
<dbReference type="GO" id="GO:0006825">
    <property type="term" value="P:copper ion transport"/>
    <property type="evidence" value="ECO:0007669"/>
    <property type="project" value="InterPro"/>
</dbReference>
<evidence type="ECO:0000256" key="10">
    <source>
        <dbReference type="SAM" id="SignalP"/>
    </source>
</evidence>
<organism evidence="13 14">
    <name type="scientific">Actinoplanes missouriensis (strain ATCC 14538 / DSM 43046 / CBS 188.64 / JCM 3121 / NBRC 102363 / NCIMB 12654 / NRRL B-3342 / UNCC 431)</name>
    <dbReference type="NCBI Taxonomy" id="512565"/>
    <lineage>
        <taxon>Bacteria</taxon>
        <taxon>Bacillati</taxon>
        <taxon>Actinomycetota</taxon>
        <taxon>Actinomycetes</taxon>
        <taxon>Micromonosporales</taxon>
        <taxon>Micromonosporaceae</taxon>
        <taxon>Actinoplanes</taxon>
    </lineage>
</organism>
<dbReference type="eggNOG" id="COG2372">
    <property type="taxonomic scope" value="Bacteria"/>
</dbReference>
<dbReference type="HOGENOM" id="CLU_023176_0_0_11"/>
<dbReference type="GO" id="GO:0042597">
    <property type="term" value="C:periplasmic space"/>
    <property type="evidence" value="ECO:0007669"/>
    <property type="project" value="InterPro"/>
</dbReference>
<keyword evidence="6 9" id="KW-1133">Transmembrane helix</keyword>
<evidence type="ECO:0000256" key="8">
    <source>
        <dbReference type="ARBA" id="ARBA00023136"/>
    </source>
</evidence>
<dbReference type="PANTHER" id="PTHR34820:SF4">
    <property type="entry name" value="INNER MEMBRANE PROTEIN YEBZ"/>
    <property type="match status" value="1"/>
</dbReference>
<keyword evidence="14" id="KW-1185">Reference proteome</keyword>
<keyword evidence="4" id="KW-0479">Metal-binding</keyword>
<feature type="domain" description="Copper resistance protein D" evidence="12">
    <location>
        <begin position="382"/>
        <end position="476"/>
    </location>
</feature>
<feature type="chain" id="PRO_5003627913" evidence="10">
    <location>
        <begin position="31"/>
        <end position="604"/>
    </location>
</feature>
<dbReference type="AlphaFoldDB" id="I0HAK4"/>
<feature type="transmembrane region" description="Helical" evidence="9">
    <location>
        <begin position="150"/>
        <end position="170"/>
    </location>
</feature>
<keyword evidence="7" id="KW-0186">Copper</keyword>
<feature type="signal peptide" evidence="10">
    <location>
        <begin position="1"/>
        <end position="30"/>
    </location>
</feature>
<dbReference type="InterPro" id="IPR014755">
    <property type="entry name" value="Cu-Rt/internalin_Ig-like"/>
</dbReference>
<dbReference type="Gene3D" id="2.60.40.1220">
    <property type="match status" value="1"/>
</dbReference>
<dbReference type="InterPro" id="IPR007348">
    <property type="entry name" value="CopC_dom"/>
</dbReference>
<evidence type="ECO:0000259" key="11">
    <source>
        <dbReference type="Pfam" id="PF04234"/>
    </source>
</evidence>
<feature type="transmembrane region" description="Helical" evidence="9">
    <location>
        <begin position="418"/>
        <end position="438"/>
    </location>
</feature>
<feature type="transmembrane region" description="Helical" evidence="9">
    <location>
        <begin position="388"/>
        <end position="406"/>
    </location>
</feature>
<evidence type="ECO:0000256" key="5">
    <source>
        <dbReference type="ARBA" id="ARBA00022729"/>
    </source>
</evidence>
<evidence type="ECO:0000256" key="4">
    <source>
        <dbReference type="ARBA" id="ARBA00022723"/>
    </source>
</evidence>
<evidence type="ECO:0000256" key="6">
    <source>
        <dbReference type="ARBA" id="ARBA00022989"/>
    </source>
</evidence>
<keyword evidence="3 9" id="KW-0812">Transmembrane</keyword>
<evidence type="ECO:0000313" key="14">
    <source>
        <dbReference type="Proteomes" id="UP000007882"/>
    </source>
</evidence>
<dbReference type="Pfam" id="PF04234">
    <property type="entry name" value="CopC"/>
    <property type="match status" value="1"/>
</dbReference>
<dbReference type="InterPro" id="IPR014756">
    <property type="entry name" value="Ig_E-set"/>
</dbReference>
<dbReference type="Proteomes" id="UP000007882">
    <property type="component" value="Chromosome"/>
</dbReference>
<keyword evidence="5 10" id="KW-0732">Signal</keyword>
<accession>I0HAK4</accession>
<proteinExistence type="predicted"/>
<feature type="transmembrane region" description="Helical" evidence="9">
    <location>
        <begin position="226"/>
        <end position="248"/>
    </location>
</feature>
<dbReference type="EMBL" id="AP012319">
    <property type="protein sequence ID" value="BAL90041.1"/>
    <property type="molecule type" value="Genomic_DNA"/>
</dbReference>
<feature type="domain" description="CopC" evidence="11">
    <location>
        <begin position="29"/>
        <end position="122"/>
    </location>
</feature>
<evidence type="ECO:0000313" key="13">
    <source>
        <dbReference type="EMBL" id="BAL90041.1"/>
    </source>
</evidence>
<dbReference type="GO" id="GO:0046688">
    <property type="term" value="P:response to copper ion"/>
    <property type="evidence" value="ECO:0007669"/>
    <property type="project" value="InterPro"/>
</dbReference>
<reference evidence="13 14" key="1">
    <citation type="submission" date="2012-02" db="EMBL/GenBank/DDBJ databases">
        <title>Complete genome sequence of Actinoplanes missouriensis 431 (= NBRC 102363).</title>
        <authorList>
            <person name="Ohnishi Y."/>
            <person name="Ishikawa J."/>
            <person name="Sekine M."/>
            <person name="Hosoyama A."/>
            <person name="Harada T."/>
            <person name="Narita H."/>
            <person name="Hata T."/>
            <person name="Konno Y."/>
            <person name="Tutikane K."/>
            <person name="Fujita N."/>
            <person name="Horinouchi S."/>
            <person name="Hayakawa M."/>
        </authorList>
    </citation>
    <scope>NUCLEOTIDE SEQUENCE [LARGE SCALE GENOMIC DNA]</scope>
    <source>
        <strain evidence="14">ATCC 14538 / DSM 43046 / CBS 188.64 / JCM 3121 / NBRC 102363 / NCIMB 12654 / NRRL B-3342 / UNCC 431</strain>
    </source>
</reference>
<dbReference type="SUPFAM" id="SSF81296">
    <property type="entry name" value="E set domains"/>
    <property type="match status" value="1"/>
</dbReference>
<dbReference type="GO" id="GO:0005886">
    <property type="term" value="C:plasma membrane"/>
    <property type="evidence" value="ECO:0007669"/>
    <property type="project" value="UniProtKB-SubCell"/>
</dbReference>
<protein>
    <submittedName>
        <fullName evidence="13">Putative copper resistance protein CopCD</fullName>
    </submittedName>
</protein>
<dbReference type="InterPro" id="IPR032694">
    <property type="entry name" value="CopC/D"/>
</dbReference>
<feature type="transmembrane region" description="Helical" evidence="9">
    <location>
        <begin position="459"/>
        <end position="479"/>
    </location>
</feature>
<name>I0HAK4_ACTM4</name>
<comment type="subcellular location">
    <subcellularLocation>
        <location evidence="1">Cell membrane</location>
        <topology evidence="1">Multi-pass membrane protein</topology>
    </subcellularLocation>
</comment>
<keyword evidence="2" id="KW-1003">Cell membrane</keyword>
<dbReference type="InterPro" id="IPR008457">
    <property type="entry name" value="Cu-R_CopD_dom"/>
</dbReference>
<sequence length="604" mass="61995">MTRVVPRVLLLLLILLGVLAAAPRPASAHAATVGSSPAPGSVVGSSPSEVTVTFSEPVAPVSGQIQVIAPDGERINATPVVEGTVLRIPVRKANRPLGTYLVSFRVISADSHPVGGAVTFSVGAPSATPEAASATGSHPSVTLAVPTLKFLGYGGLALITGPALFLAFLWPRRRSRQGPLRLIRIGLALTAVATLGALGTQAQQGSGGALWQVSVSELTTVLDSRYGLLLIARLAALAVLAVLLPTLLSAPARRPSHLPAAAVAAPQLVTVAAGAPHSAPAGPAGPAGSQRSRIGRPAALATSRTGRTSRSPVLVGVVLLVGVLGLATWPLTGHAIAAPMPAVTVAVGVVHLAAMAVWIGGLVTLLGFLLRGTDRRVLGVLLPAWSRWAVLAVIWLAIAGAVQAVVQLGGLAAVWQTGYGRLLLAKLALLAGVLALAATARRLVTRVAATGASRLRRTVGVEIVATVLILGLSAVLVQVDPGRTAGARDRAVAGKGLSETLSSPLYTVQFNIYPVELGEYNTVHAFLYTPAGAPLTPAEWQLSTRLVSQNLEAVKEPFAALPIEHQALGTVTFPVPGTYEIAFTIRVDELNRATVKTTVTVPPR</sequence>
<dbReference type="GO" id="GO:0005507">
    <property type="term" value="F:copper ion binding"/>
    <property type="evidence" value="ECO:0007669"/>
    <property type="project" value="InterPro"/>
</dbReference>
<evidence type="ECO:0000256" key="9">
    <source>
        <dbReference type="SAM" id="Phobius"/>
    </source>
</evidence>
<dbReference type="Pfam" id="PF05425">
    <property type="entry name" value="CopD"/>
    <property type="match status" value="1"/>
</dbReference>
<evidence type="ECO:0000256" key="7">
    <source>
        <dbReference type="ARBA" id="ARBA00023008"/>
    </source>
</evidence>